<accession>A0A919WHU6</accession>
<dbReference type="Gene3D" id="3.50.50.60">
    <property type="entry name" value="FAD/NAD(P)-binding domain"/>
    <property type="match status" value="1"/>
</dbReference>
<dbReference type="RefSeq" id="WP_244988913.1">
    <property type="nucleotide sequence ID" value="NZ_BORC01000003.1"/>
</dbReference>
<protein>
    <submittedName>
        <fullName evidence="1">Uncharacterized protein</fullName>
    </submittedName>
</protein>
<evidence type="ECO:0000313" key="1">
    <source>
        <dbReference type="EMBL" id="GIN62215.1"/>
    </source>
</evidence>
<dbReference type="EMBL" id="BORC01000003">
    <property type="protein sequence ID" value="GIN62215.1"/>
    <property type="molecule type" value="Genomic_DNA"/>
</dbReference>
<dbReference type="InterPro" id="IPR036188">
    <property type="entry name" value="FAD/NAD-bd_sf"/>
</dbReference>
<evidence type="ECO:0000313" key="2">
    <source>
        <dbReference type="Proteomes" id="UP000682111"/>
    </source>
</evidence>
<dbReference type="Proteomes" id="UP000682111">
    <property type="component" value="Unassembled WGS sequence"/>
</dbReference>
<organism evidence="1 2">
    <name type="scientific">Robertmurraya siralis</name>
    <dbReference type="NCBI Taxonomy" id="77777"/>
    <lineage>
        <taxon>Bacteria</taxon>
        <taxon>Bacillati</taxon>
        <taxon>Bacillota</taxon>
        <taxon>Bacilli</taxon>
        <taxon>Bacillales</taxon>
        <taxon>Bacillaceae</taxon>
        <taxon>Robertmurraya</taxon>
    </lineage>
</organism>
<keyword evidence="2" id="KW-1185">Reference proteome</keyword>
<sequence length="55" mass="6264">MIEVEGNQVTFVDGTTLEVRNIFWATGFKIEYPWLHINGVLAPEGKVPIVTEYQI</sequence>
<name>A0A919WHU6_9BACI</name>
<proteinExistence type="predicted"/>
<dbReference type="AlphaFoldDB" id="A0A919WHU6"/>
<comment type="caution">
    <text evidence="1">The sequence shown here is derived from an EMBL/GenBank/DDBJ whole genome shotgun (WGS) entry which is preliminary data.</text>
</comment>
<reference evidence="1" key="1">
    <citation type="submission" date="2021-03" db="EMBL/GenBank/DDBJ databases">
        <title>Antimicrobial resistance genes in bacteria isolated from Japanese honey, and their potential for conferring macrolide and lincosamide resistance in the American foulbrood pathogen Paenibacillus larvae.</title>
        <authorList>
            <person name="Okamoto M."/>
            <person name="Kumagai M."/>
            <person name="Kanamori H."/>
            <person name="Takamatsu D."/>
        </authorList>
    </citation>
    <scope>NUCLEOTIDE SEQUENCE</scope>
    <source>
        <strain evidence="1">J27TS8</strain>
    </source>
</reference>
<gene>
    <name evidence="1" type="ORF">J27TS8_22080</name>
</gene>